<dbReference type="Proteomes" id="UP000435112">
    <property type="component" value="Unassembled WGS sequence"/>
</dbReference>
<evidence type="ECO:0000313" key="2">
    <source>
        <dbReference type="Proteomes" id="UP000435112"/>
    </source>
</evidence>
<protein>
    <submittedName>
        <fullName evidence="1">Uncharacterized protein</fullName>
    </submittedName>
</protein>
<reference evidence="1 2" key="1">
    <citation type="submission" date="2018-09" db="EMBL/GenBank/DDBJ databases">
        <title>Genomic investigation of the strawberry pathogen Phytophthora fragariae indicates pathogenicity is determined by transcriptional variation in three key races.</title>
        <authorList>
            <person name="Adams T.M."/>
            <person name="Armitage A.D."/>
            <person name="Sobczyk M.K."/>
            <person name="Bates H.J."/>
            <person name="Dunwell J.M."/>
            <person name="Nellist C.F."/>
            <person name="Harrison R.J."/>
        </authorList>
    </citation>
    <scope>NUCLEOTIDE SEQUENCE [LARGE SCALE GENOMIC DNA]</scope>
    <source>
        <strain evidence="1 2">SCRP324</strain>
    </source>
</reference>
<comment type="caution">
    <text evidence="1">The sequence shown here is derived from an EMBL/GenBank/DDBJ whole genome shotgun (WGS) entry which is preliminary data.</text>
</comment>
<proteinExistence type="predicted"/>
<organism evidence="1 2">
    <name type="scientific">Phytophthora rubi</name>
    <dbReference type="NCBI Taxonomy" id="129364"/>
    <lineage>
        <taxon>Eukaryota</taxon>
        <taxon>Sar</taxon>
        <taxon>Stramenopiles</taxon>
        <taxon>Oomycota</taxon>
        <taxon>Peronosporomycetes</taxon>
        <taxon>Peronosporales</taxon>
        <taxon>Peronosporaceae</taxon>
        <taxon>Phytophthora</taxon>
    </lineage>
</organism>
<name>A0A6A3L4W1_9STRA</name>
<evidence type="ECO:0000313" key="1">
    <source>
        <dbReference type="EMBL" id="KAE9014652.1"/>
    </source>
</evidence>
<accession>A0A6A3L4W1</accession>
<dbReference type="AlphaFoldDB" id="A0A6A3L4W1"/>
<sequence>MREISPASVTPSLCFFSMQSDTAGSKPNSKRRKMMGDCFKIDMQSMADSFQAMAAAFAPSSSDDMASLLDSRFAVMLERQEAQLAQMQMHDLAQLIEMLQGRSLQ</sequence>
<gene>
    <name evidence="1" type="ORF">PR002_g14161</name>
</gene>
<dbReference type="EMBL" id="QXFU01000970">
    <property type="protein sequence ID" value="KAE9014652.1"/>
    <property type="molecule type" value="Genomic_DNA"/>
</dbReference>